<reference evidence="3 4" key="1">
    <citation type="submission" date="2023-04" db="EMBL/GenBank/DDBJ databases">
        <title>A long-awaited taxogenomic arrangement of the family Halomonadaceae.</title>
        <authorList>
            <person name="De La Haba R."/>
            <person name="Chuvochina M."/>
            <person name="Wittouck S."/>
            <person name="Arahal D.R."/>
            <person name="Sanchez-Porro C."/>
            <person name="Hugenholtz P."/>
            <person name="Ventosa A."/>
        </authorList>
    </citation>
    <scope>NUCLEOTIDE SEQUENCE [LARGE SCALE GENOMIC DNA]</scope>
    <source>
        <strain evidence="3 4">DSM 23530</strain>
    </source>
</reference>
<dbReference type="RefSeq" id="WP_309651751.1">
    <property type="nucleotide sequence ID" value="NZ_JARWAK010000003.1"/>
</dbReference>
<evidence type="ECO:0008006" key="5">
    <source>
        <dbReference type="Google" id="ProtNLM"/>
    </source>
</evidence>
<keyword evidence="2" id="KW-0732">Signal</keyword>
<proteinExistence type="predicted"/>
<feature type="signal peptide" evidence="2">
    <location>
        <begin position="1"/>
        <end position="21"/>
    </location>
</feature>
<comment type="caution">
    <text evidence="3">The sequence shown here is derived from an EMBL/GenBank/DDBJ whole genome shotgun (WGS) entry which is preliminary data.</text>
</comment>
<feature type="chain" id="PRO_5045252539" description="DUF4148 domain-containing protein" evidence="2">
    <location>
        <begin position="22"/>
        <end position="93"/>
    </location>
</feature>
<evidence type="ECO:0000313" key="3">
    <source>
        <dbReference type="EMBL" id="MDR5866146.1"/>
    </source>
</evidence>
<protein>
    <recommendedName>
        <fullName evidence="5">DUF4148 domain-containing protein</fullName>
    </recommendedName>
</protein>
<dbReference type="EMBL" id="JARWAK010000003">
    <property type="protein sequence ID" value="MDR5866146.1"/>
    <property type="molecule type" value="Genomic_DNA"/>
</dbReference>
<keyword evidence="4" id="KW-1185">Reference proteome</keyword>
<organism evidence="3 4">
    <name type="scientific">Halomonas koreensis</name>
    <dbReference type="NCBI Taxonomy" id="245385"/>
    <lineage>
        <taxon>Bacteria</taxon>
        <taxon>Pseudomonadati</taxon>
        <taxon>Pseudomonadota</taxon>
        <taxon>Gammaproteobacteria</taxon>
        <taxon>Oceanospirillales</taxon>
        <taxon>Halomonadaceae</taxon>
        <taxon>Halomonas</taxon>
    </lineage>
</organism>
<evidence type="ECO:0000313" key="4">
    <source>
        <dbReference type="Proteomes" id="UP001264519"/>
    </source>
</evidence>
<evidence type="ECO:0000256" key="2">
    <source>
        <dbReference type="SAM" id="SignalP"/>
    </source>
</evidence>
<feature type="region of interest" description="Disordered" evidence="1">
    <location>
        <begin position="35"/>
        <end position="93"/>
    </location>
</feature>
<gene>
    <name evidence="3" type="ORF">QC818_05010</name>
</gene>
<evidence type="ECO:0000256" key="1">
    <source>
        <dbReference type="SAM" id="MobiDB-lite"/>
    </source>
</evidence>
<accession>A0ABU1G084</accession>
<feature type="compositionally biased region" description="Polar residues" evidence="1">
    <location>
        <begin position="35"/>
        <end position="44"/>
    </location>
</feature>
<name>A0ABU1G084_9GAMM</name>
<dbReference type="Proteomes" id="UP001264519">
    <property type="component" value="Unassembled WGS sequence"/>
</dbReference>
<sequence length="93" mass="9363">MNAKLTLSALLIAALPLAAQADNAAERALQLNQAPLSTLSQPSPSAAHADEAGRVQGGSAAMQKARAALESHSAETRFAASDDGLAPAREATS</sequence>